<dbReference type="AlphaFoldDB" id="A0A0Q3VHD4"/>
<feature type="domain" description="Lipoyl-binding" evidence="2">
    <location>
        <begin position="1"/>
        <end position="70"/>
    </location>
</feature>
<dbReference type="InterPro" id="IPR050709">
    <property type="entry name" value="Biotin_Carboxyl_Carrier/Decarb"/>
</dbReference>
<dbReference type="GO" id="GO:0003989">
    <property type="term" value="F:acetyl-CoA carboxylase activity"/>
    <property type="evidence" value="ECO:0007669"/>
    <property type="project" value="UniProtKB-EC"/>
</dbReference>
<dbReference type="PATRIC" id="fig|1637975.4.peg.1915"/>
<dbReference type="InterPro" id="IPR000089">
    <property type="entry name" value="Biotin_lipoyl"/>
</dbReference>
<dbReference type="EC" id="6.4.1.2" evidence="3"/>
<keyword evidence="1" id="KW-0092">Biotin</keyword>
<dbReference type="STRING" id="1637975.AN957_10630"/>
<dbReference type="PROSITE" id="PS50968">
    <property type="entry name" value="BIOTINYL_LIPOYL"/>
    <property type="match status" value="1"/>
</dbReference>
<dbReference type="EMBL" id="LJIX01000006">
    <property type="protein sequence ID" value="KQL18986.1"/>
    <property type="molecule type" value="Genomic_DNA"/>
</dbReference>
<sequence length="70" mass="7514">MKEITSSMAGTVLNIMVGGGDEITSGQEVLMIESMKMEIPIESQIEGKVSEVKVNIGDFVNEGDVLLVLE</sequence>
<dbReference type="Proteomes" id="UP000050996">
    <property type="component" value="Unassembled WGS sequence"/>
</dbReference>
<dbReference type="PANTHER" id="PTHR45266">
    <property type="entry name" value="OXALOACETATE DECARBOXYLASE ALPHA CHAIN"/>
    <property type="match status" value="1"/>
</dbReference>
<accession>A0A0Q3VHD4</accession>
<proteinExistence type="predicted"/>
<name>A0A0Q3VHD4_9BACI</name>
<dbReference type="Pfam" id="PF00364">
    <property type="entry name" value="Biotin_lipoyl"/>
    <property type="match status" value="1"/>
</dbReference>
<evidence type="ECO:0000256" key="1">
    <source>
        <dbReference type="ARBA" id="ARBA00023267"/>
    </source>
</evidence>
<dbReference type="InterPro" id="IPR011053">
    <property type="entry name" value="Single_hybrid_motif"/>
</dbReference>
<evidence type="ECO:0000313" key="4">
    <source>
        <dbReference type="Proteomes" id="UP000050996"/>
    </source>
</evidence>
<gene>
    <name evidence="3" type="ORF">AN957_10630</name>
</gene>
<evidence type="ECO:0000259" key="2">
    <source>
        <dbReference type="PROSITE" id="PS50968"/>
    </source>
</evidence>
<evidence type="ECO:0000313" key="3">
    <source>
        <dbReference type="EMBL" id="KQL18986.1"/>
    </source>
</evidence>
<reference evidence="3 4" key="1">
    <citation type="submission" date="2015-09" db="EMBL/GenBank/DDBJ databases">
        <title>Genome sequencing project for genomic taxonomy and phylogenomics of Bacillus-like bacteria.</title>
        <authorList>
            <person name="Liu B."/>
            <person name="Wang J."/>
            <person name="Zhu Y."/>
            <person name="Liu G."/>
            <person name="Chen Q."/>
            <person name="Chen Z."/>
            <person name="Lan J."/>
            <person name="Che J."/>
            <person name="Ge C."/>
            <person name="Shi H."/>
            <person name="Pan Z."/>
            <person name="Liu X."/>
        </authorList>
    </citation>
    <scope>NUCLEOTIDE SEQUENCE [LARGE SCALE GENOMIC DNA]</scope>
    <source>
        <strain evidence="3 4">FJAT-18043</strain>
    </source>
</reference>
<dbReference type="Gene3D" id="2.40.50.100">
    <property type="match status" value="1"/>
</dbReference>
<organism evidence="3 4">
    <name type="scientific">Cytobacillus solani</name>
    <dbReference type="NCBI Taxonomy" id="1637975"/>
    <lineage>
        <taxon>Bacteria</taxon>
        <taxon>Bacillati</taxon>
        <taxon>Bacillota</taxon>
        <taxon>Bacilli</taxon>
        <taxon>Bacillales</taxon>
        <taxon>Bacillaceae</taxon>
        <taxon>Cytobacillus</taxon>
    </lineage>
</organism>
<dbReference type="SUPFAM" id="SSF51230">
    <property type="entry name" value="Single hybrid motif"/>
    <property type="match status" value="1"/>
</dbReference>
<dbReference type="PANTHER" id="PTHR45266:SF3">
    <property type="entry name" value="OXALOACETATE DECARBOXYLASE ALPHA CHAIN"/>
    <property type="match status" value="1"/>
</dbReference>
<keyword evidence="3" id="KW-0436">Ligase</keyword>
<dbReference type="CDD" id="cd06850">
    <property type="entry name" value="biotinyl_domain"/>
    <property type="match status" value="1"/>
</dbReference>
<protein>
    <submittedName>
        <fullName evidence="3">Biotin/lipoyl attachment protein</fullName>
        <ecNumber evidence="3">6.4.1.2</ecNumber>
    </submittedName>
</protein>
<comment type="caution">
    <text evidence="3">The sequence shown here is derived from an EMBL/GenBank/DDBJ whole genome shotgun (WGS) entry which is preliminary data.</text>
</comment>
<dbReference type="RefSeq" id="WP_053475561.1">
    <property type="nucleotide sequence ID" value="NZ_CP041305.1"/>
</dbReference>
<keyword evidence="4" id="KW-1185">Reference proteome</keyword>